<gene>
    <name evidence="5" type="ORF">ACFFRH_40025</name>
</gene>
<dbReference type="InterPro" id="IPR057326">
    <property type="entry name" value="KR_dom"/>
</dbReference>
<dbReference type="CDD" id="cd05233">
    <property type="entry name" value="SDR_c"/>
    <property type="match status" value="1"/>
</dbReference>
<keyword evidence="6" id="KW-1185">Reference proteome</keyword>
<dbReference type="PRINTS" id="PR00080">
    <property type="entry name" value="SDRFAMILY"/>
</dbReference>
<dbReference type="PANTHER" id="PTHR44196:SF2">
    <property type="entry name" value="SHORT-CHAIN DEHYDROGENASE-RELATED"/>
    <property type="match status" value="1"/>
</dbReference>
<dbReference type="PRINTS" id="PR00081">
    <property type="entry name" value="GDHRDH"/>
</dbReference>
<dbReference type="SMART" id="SM00822">
    <property type="entry name" value="PKS_KR"/>
    <property type="match status" value="1"/>
</dbReference>
<dbReference type="Gene3D" id="3.40.50.720">
    <property type="entry name" value="NAD(P)-binding Rossmann-like Domain"/>
    <property type="match status" value="1"/>
</dbReference>
<dbReference type="EC" id="1.-.-.-" evidence="5"/>
<organism evidence="5 6">
    <name type="scientific">Streptosporangium vulgare</name>
    <dbReference type="NCBI Taxonomy" id="46190"/>
    <lineage>
        <taxon>Bacteria</taxon>
        <taxon>Bacillati</taxon>
        <taxon>Actinomycetota</taxon>
        <taxon>Actinomycetes</taxon>
        <taxon>Streptosporangiales</taxon>
        <taxon>Streptosporangiaceae</taxon>
        <taxon>Streptosporangium</taxon>
    </lineage>
</organism>
<sequence length="273" mass="28799">MYRYRGVTALVTGASKGLGEAYAHELARRGAHLVLVARSGDALRRVADEIRTAHQVEVNPVTADLADPGGVTALIAELDRQGRTVDLLVNNAGAGAVGPFLSTSLRRNVGSVELNITALMSLTHVLGGRMAERGHGGIINVASTAAFQSMPYQASYAATKAFVLSFTESLAEELRGTGVRVMGAHPGATDTGFFDHTSATMNPAFTDAPEGVAIKTLDAFAKGAVNSYPGRATNRAATWVPRVLPRTTVTRLIGHLNRRLGLHRAHDLEASGH</sequence>
<accession>A0ABV5TRE6</accession>
<dbReference type="PANTHER" id="PTHR44196">
    <property type="entry name" value="DEHYDROGENASE/REDUCTASE SDR FAMILY MEMBER 7B"/>
    <property type="match status" value="1"/>
</dbReference>
<evidence type="ECO:0000256" key="1">
    <source>
        <dbReference type="ARBA" id="ARBA00006484"/>
    </source>
</evidence>
<comment type="similarity">
    <text evidence="1 3">Belongs to the short-chain dehydrogenases/reductases (SDR) family.</text>
</comment>
<dbReference type="EMBL" id="JBHMBS010000037">
    <property type="protein sequence ID" value="MFB9681704.1"/>
    <property type="molecule type" value="Genomic_DNA"/>
</dbReference>
<dbReference type="RefSeq" id="WP_386162902.1">
    <property type="nucleotide sequence ID" value="NZ_JBHMBS010000037.1"/>
</dbReference>
<comment type="caution">
    <text evidence="5">The sequence shown here is derived from an EMBL/GenBank/DDBJ whole genome shotgun (WGS) entry which is preliminary data.</text>
</comment>
<evidence type="ECO:0000259" key="4">
    <source>
        <dbReference type="SMART" id="SM00822"/>
    </source>
</evidence>
<dbReference type="SUPFAM" id="SSF51735">
    <property type="entry name" value="NAD(P)-binding Rossmann-fold domains"/>
    <property type="match status" value="1"/>
</dbReference>
<name>A0ABV5TRE6_9ACTN</name>
<keyword evidence="2 5" id="KW-0560">Oxidoreductase</keyword>
<dbReference type="InterPro" id="IPR036291">
    <property type="entry name" value="NAD(P)-bd_dom_sf"/>
</dbReference>
<dbReference type="GO" id="GO:0016491">
    <property type="term" value="F:oxidoreductase activity"/>
    <property type="evidence" value="ECO:0007669"/>
    <property type="project" value="UniProtKB-KW"/>
</dbReference>
<evidence type="ECO:0000313" key="6">
    <source>
        <dbReference type="Proteomes" id="UP001589610"/>
    </source>
</evidence>
<dbReference type="Pfam" id="PF00106">
    <property type="entry name" value="adh_short"/>
    <property type="match status" value="1"/>
</dbReference>
<evidence type="ECO:0000256" key="3">
    <source>
        <dbReference type="RuleBase" id="RU000363"/>
    </source>
</evidence>
<dbReference type="PROSITE" id="PS00061">
    <property type="entry name" value="ADH_SHORT"/>
    <property type="match status" value="1"/>
</dbReference>
<dbReference type="InterPro" id="IPR002347">
    <property type="entry name" value="SDR_fam"/>
</dbReference>
<evidence type="ECO:0000256" key="2">
    <source>
        <dbReference type="ARBA" id="ARBA00023002"/>
    </source>
</evidence>
<dbReference type="PIRSF" id="PIRSF000126">
    <property type="entry name" value="11-beta-HSD1"/>
    <property type="match status" value="1"/>
</dbReference>
<evidence type="ECO:0000313" key="5">
    <source>
        <dbReference type="EMBL" id="MFB9681704.1"/>
    </source>
</evidence>
<dbReference type="Proteomes" id="UP001589610">
    <property type="component" value="Unassembled WGS sequence"/>
</dbReference>
<reference evidence="5 6" key="1">
    <citation type="submission" date="2024-09" db="EMBL/GenBank/DDBJ databases">
        <authorList>
            <person name="Sun Q."/>
            <person name="Mori K."/>
        </authorList>
    </citation>
    <scope>NUCLEOTIDE SEQUENCE [LARGE SCALE GENOMIC DNA]</scope>
    <source>
        <strain evidence="5 6">JCM 3028</strain>
    </source>
</reference>
<proteinExistence type="inferred from homology"/>
<feature type="domain" description="Ketoreductase" evidence="4">
    <location>
        <begin position="7"/>
        <end position="185"/>
    </location>
</feature>
<dbReference type="InterPro" id="IPR020904">
    <property type="entry name" value="Sc_DH/Rdtase_CS"/>
</dbReference>
<protein>
    <submittedName>
        <fullName evidence="5">SDR family NAD(P)-dependent oxidoreductase</fullName>
        <ecNumber evidence="5">1.-.-.-</ecNumber>
    </submittedName>
</protein>